<evidence type="ECO:0000256" key="5">
    <source>
        <dbReference type="ARBA" id="ARBA00022840"/>
    </source>
</evidence>
<comment type="similarity">
    <text evidence="1 7">Belongs to the aminoglycoside phosphotransferase family.</text>
</comment>
<evidence type="ECO:0000259" key="10">
    <source>
        <dbReference type="Pfam" id="PF01636"/>
    </source>
</evidence>
<evidence type="ECO:0000256" key="6">
    <source>
        <dbReference type="ARBA" id="ARBA00023251"/>
    </source>
</evidence>
<dbReference type="SUPFAM" id="SSF56112">
    <property type="entry name" value="Protein kinase-like (PK-like)"/>
    <property type="match status" value="1"/>
</dbReference>
<dbReference type="Gene3D" id="3.90.1200.10">
    <property type="match status" value="1"/>
</dbReference>
<evidence type="ECO:0000256" key="1">
    <source>
        <dbReference type="ARBA" id="ARBA00006219"/>
    </source>
</evidence>
<dbReference type="EC" id="2.7.1.95" evidence="11"/>
<dbReference type="InterPro" id="IPR002575">
    <property type="entry name" value="Aminoglycoside_PTrfase"/>
</dbReference>
<dbReference type="GO" id="GO:0005524">
    <property type="term" value="F:ATP binding"/>
    <property type="evidence" value="ECO:0007669"/>
    <property type="project" value="UniProtKB-KW"/>
</dbReference>
<keyword evidence="6 7" id="KW-0046">Antibiotic resistance</keyword>
<organism evidence="11 12">
    <name type="scientific">Curtobacterium pusillum</name>
    <dbReference type="NCBI Taxonomy" id="69373"/>
    <lineage>
        <taxon>Bacteria</taxon>
        <taxon>Bacillati</taxon>
        <taxon>Actinomycetota</taxon>
        <taxon>Actinomycetes</taxon>
        <taxon>Micrococcales</taxon>
        <taxon>Microbacteriaceae</taxon>
        <taxon>Curtobacterium</taxon>
    </lineage>
</organism>
<keyword evidence="4 7" id="KW-0418">Kinase</keyword>
<dbReference type="GO" id="GO:0046677">
    <property type="term" value="P:response to antibiotic"/>
    <property type="evidence" value="ECO:0007669"/>
    <property type="project" value="UniProtKB-KW"/>
</dbReference>
<keyword evidence="5 7" id="KW-0067">ATP-binding</keyword>
<reference evidence="11 12" key="1">
    <citation type="submission" date="2020-07" db="EMBL/GenBank/DDBJ databases">
        <title>Above-ground endophytic microbial communities from plants in different locations in the United States.</title>
        <authorList>
            <person name="Frank C."/>
        </authorList>
    </citation>
    <scope>NUCLEOTIDE SEQUENCE [LARGE SCALE GENOMIC DNA]</scope>
    <source>
        <strain evidence="11 12">WPL5_2</strain>
    </source>
</reference>
<dbReference type="GO" id="GO:0008910">
    <property type="term" value="F:kanamycin kinase activity"/>
    <property type="evidence" value="ECO:0007669"/>
    <property type="project" value="UniProtKB-EC"/>
</dbReference>
<keyword evidence="2 7" id="KW-0808">Transferase</keyword>
<dbReference type="EMBL" id="JACGXP010000001">
    <property type="protein sequence ID" value="MBA8989761.1"/>
    <property type="molecule type" value="Genomic_DNA"/>
</dbReference>
<gene>
    <name evidence="11" type="ORF">FHW23_000993</name>
</gene>
<keyword evidence="9" id="KW-0460">Magnesium</keyword>
<dbReference type="Gene3D" id="3.30.200.20">
    <property type="entry name" value="Phosphorylase Kinase, domain 1"/>
    <property type="match status" value="1"/>
</dbReference>
<comment type="caution">
    <text evidence="11">The sequence shown here is derived from an EMBL/GenBank/DDBJ whole genome shotgun (WGS) entry which is preliminary data.</text>
</comment>
<dbReference type="InterPro" id="IPR024165">
    <property type="entry name" value="Kan/Strep_kinase"/>
</dbReference>
<proteinExistence type="inferred from homology"/>
<name>A0AAW3T4B5_9MICO</name>
<evidence type="ECO:0000256" key="3">
    <source>
        <dbReference type="ARBA" id="ARBA00022741"/>
    </source>
</evidence>
<feature type="binding site" evidence="9">
    <location>
        <position position="182"/>
    </location>
    <ligand>
        <name>Mg(2+)</name>
        <dbReference type="ChEBI" id="CHEBI:18420"/>
    </ligand>
</feature>
<dbReference type="CDD" id="cd05150">
    <property type="entry name" value="APH"/>
    <property type="match status" value="1"/>
</dbReference>
<evidence type="ECO:0000313" key="12">
    <source>
        <dbReference type="Proteomes" id="UP000590225"/>
    </source>
</evidence>
<dbReference type="PIRSF" id="PIRSF000706">
    <property type="entry name" value="Kanamycin_kin"/>
    <property type="match status" value="1"/>
</dbReference>
<keyword evidence="3 7" id="KW-0547">Nucleotide-binding</keyword>
<feature type="active site" description="Proton acceptor" evidence="8">
    <location>
        <position position="177"/>
    </location>
</feature>
<feature type="domain" description="Aminoglycoside phosphotransferase" evidence="10">
    <location>
        <begin position="41"/>
        <end position="243"/>
    </location>
</feature>
<evidence type="ECO:0000313" key="11">
    <source>
        <dbReference type="EMBL" id="MBA8989761.1"/>
    </source>
</evidence>
<evidence type="ECO:0000256" key="2">
    <source>
        <dbReference type="ARBA" id="ARBA00022679"/>
    </source>
</evidence>
<evidence type="ECO:0000256" key="4">
    <source>
        <dbReference type="ARBA" id="ARBA00022777"/>
    </source>
</evidence>
<dbReference type="InterPro" id="IPR011009">
    <property type="entry name" value="Kinase-like_dom_sf"/>
</dbReference>
<feature type="binding site" evidence="9">
    <location>
        <position position="196"/>
    </location>
    <ligand>
        <name>Mg(2+)</name>
        <dbReference type="ChEBI" id="CHEBI:18420"/>
    </ligand>
</feature>
<evidence type="ECO:0000256" key="8">
    <source>
        <dbReference type="PIRSR" id="PIRSR000706-1"/>
    </source>
</evidence>
<dbReference type="Pfam" id="PF01636">
    <property type="entry name" value="APH"/>
    <property type="match status" value="1"/>
</dbReference>
<dbReference type="RefSeq" id="WP_182515348.1">
    <property type="nucleotide sequence ID" value="NZ_JACGXP010000001.1"/>
</dbReference>
<protein>
    <submittedName>
        <fullName evidence="11">Kanamycin kinase</fullName>
        <ecNumber evidence="11">2.7.1.95</ecNumber>
    </submittedName>
</protein>
<keyword evidence="9" id="KW-0479">Metal-binding</keyword>
<dbReference type="Proteomes" id="UP000590225">
    <property type="component" value="Unassembled WGS sequence"/>
</dbReference>
<dbReference type="GO" id="GO:0046872">
    <property type="term" value="F:metal ion binding"/>
    <property type="evidence" value="ECO:0007669"/>
    <property type="project" value="UniProtKB-KW"/>
</dbReference>
<accession>A0AAW3T4B5</accession>
<evidence type="ECO:0000256" key="9">
    <source>
        <dbReference type="PIRSR" id="PIRSR000706-2"/>
    </source>
</evidence>
<dbReference type="AlphaFoldDB" id="A0AAW3T4B5"/>
<sequence length="268" mass="29295">MPRSIDGLSRARGDVVVPHVVTEAAHGRPVQAVWVNEIGGRTFRIGDDGRAEEYVKVLPHVYAPWIVGEAARLTWASRYARVPELIDHGADDEGVWLRTRALPGWSAVDPRWHDEPRTAVIAVGEGLRALHDTLPVPDCPFEWSTAQRSGRARAAGADPDALGPEPPIDHMVVCHGDPCTPNTLIGVDGRWVGHVDLDALGIADRWADLGVATMALGWNYGPGWDELFHEAYGLPVDEERTAWYRALWNLDDDGVETATGAEGQRTGD</sequence>
<evidence type="ECO:0000256" key="7">
    <source>
        <dbReference type="PIRNR" id="PIRNR000706"/>
    </source>
</evidence>